<dbReference type="OrthoDB" id="9764808at2"/>
<evidence type="ECO:0000256" key="1">
    <source>
        <dbReference type="SAM" id="MobiDB-lite"/>
    </source>
</evidence>
<sequence length="399" mass="44369">MATTRVPVSELHIGMYVARLDLSWFRSPLLRHSFLIEHPAQIDKLVRAGVKMVDIDLDRGIASPPHHLADSTHAATKPAPPGKSTPPKSLAQLNEEYAQAKLAKQQMDQAVQSVFTTITRTGTVNPEQAAEAVQEITIAMRTLTDSAIFMALSQNRADDSTLSQHALAACTLSLVVGQVFQFNPLELHELATAALLHDIGLLQIRPAIVRHTHVTSDIAKANRREFETHPRRAVLMLEGQRGIEAAILHLIANHHAYLDDSGYPKESRGQFTSDRTRILMVVDRYDELITGFGGTAPLTPHHTFQRLYQEARQGKLDQRIVSSFIARIGIYPIHSHVRLNTQEVAVVTKLHQEHLHQPIITVTHQPEGVEYPVPFIVDLAHQAGDPQVRAIETIIDRNA</sequence>
<dbReference type="Proteomes" id="UP000198736">
    <property type="component" value="Unassembled WGS sequence"/>
</dbReference>
<reference evidence="4" key="1">
    <citation type="submission" date="2015-10" db="EMBL/GenBank/DDBJ databases">
        <authorList>
            <person name="Luecker S."/>
            <person name="Luecker S."/>
        </authorList>
    </citation>
    <scope>NUCLEOTIDE SEQUENCE [LARGE SCALE GENOMIC DNA]</scope>
</reference>
<protein>
    <submittedName>
        <fullName evidence="3">Putative Metal dependent phosphohydrolase</fullName>
    </submittedName>
</protein>
<name>A0A0S4LNJ4_9BACT</name>
<dbReference type="InterPro" id="IPR037522">
    <property type="entry name" value="HD_GYP_dom"/>
</dbReference>
<feature type="domain" description="HD-GYP" evidence="2">
    <location>
        <begin position="140"/>
        <end position="340"/>
    </location>
</feature>
<keyword evidence="3" id="KW-0378">Hydrolase</keyword>
<dbReference type="GO" id="GO:0016787">
    <property type="term" value="F:hydrolase activity"/>
    <property type="evidence" value="ECO:0007669"/>
    <property type="project" value="UniProtKB-KW"/>
</dbReference>
<feature type="region of interest" description="Disordered" evidence="1">
    <location>
        <begin position="64"/>
        <end position="89"/>
    </location>
</feature>
<proteinExistence type="predicted"/>
<dbReference type="PANTHER" id="PTHR43155:SF2">
    <property type="entry name" value="CYCLIC DI-GMP PHOSPHODIESTERASE PA4108"/>
    <property type="match status" value="1"/>
</dbReference>
<evidence type="ECO:0000313" key="4">
    <source>
        <dbReference type="Proteomes" id="UP000198736"/>
    </source>
</evidence>
<dbReference type="AlphaFoldDB" id="A0A0S4LNJ4"/>
<dbReference type="SMART" id="SM00471">
    <property type="entry name" value="HDc"/>
    <property type="match status" value="1"/>
</dbReference>
<evidence type="ECO:0000313" key="3">
    <source>
        <dbReference type="EMBL" id="CUS38176.1"/>
    </source>
</evidence>
<dbReference type="Pfam" id="PF13487">
    <property type="entry name" value="HD_5"/>
    <property type="match status" value="1"/>
</dbReference>
<accession>A0A0S4LNJ4</accession>
<evidence type="ECO:0000259" key="2">
    <source>
        <dbReference type="PROSITE" id="PS51832"/>
    </source>
</evidence>
<gene>
    <name evidence="3" type="ORF">COMA2_40223</name>
</gene>
<dbReference type="InterPro" id="IPR003607">
    <property type="entry name" value="HD/PDEase_dom"/>
</dbReference>
<dbReference type="EMBL" id="CZPZ01000031">
    <property type="protein sequence ID" value="CUS38176.1"/>
    <property type="molecule type" value="Genomic_DNA"/>
</dbReference>
<dbReference type="InterPro" id="IPR021812">
    <property type="entry name" value="DUF3391"/>
</dbReference>
<dbReference type="PROSITE" id="PS51832">
    <property type="entry name" value="HD_GYP"/>
    <property type="match status" value="1"/>
</dbReference>
<dbReference type="SUPFAM" id="SSF109604">
    <property type="entry name" value="HD-domain/PDEase-like"/>
    <property type="match status" value="1"/>
</dbReference>
<keyword evidence="4" id="KW-1185">Reference proteome</keyword>
<dbReference type="Pfam" id="PF11871">
    <property type="entry name" value="DUF3391"/>
    <property type="match status" value="1"/>
</dbReference>
<dbReference type="STRING" id="1742973.COMA2_40223"/>
<organism evidence="3 4">
    <name type="scientific">Candidatus Nitrospira nitrificans</name>
    <dbReference type="NCBI Taxonomy" id="1742973"/>
    <lineage>
        <taxon>Bacteria</taxon>
        <taxon>Pseudomonadati</taxon>
        <taxon>Nitrospirota</taxon>
        <taxon>Nitrospiria</taxon>
        <taxon>Nitrospirales</taxon>
        <taxon>Nitrospiraceae</taxon>
        <taxon>Nitrospira</taxon>
    </lineage>
</organism>
<dbReference type="PANTHER" id="PTHR43155">
    <property type="entry name" value="CYCLIC DI-GMP PHOSPHODIESTERASE PA4108-RELATED"/>
    <property type="match status" value="1"/>
</dbReference>
<dbReference type="RefSeq" id="WP_090900011.1">
    <property type="nucleotide sequence ID" value="NZ_CZPZ01000031.1"/>
</dbReference>
<dbReference type="Gene3D" id="1.10.3210.10">
    <property type="entry name" value="Hypothetical protein af1432"/>
    <property type="match status" value="1"/>
</dbReference>
<dbReference type="CDD" id="cd00077">
    <property type="entry name" value="HDc"/>
    <property type="match status" value="1"/>
</dbReference>